<comment type="caution">
    <text evidence="1">The sequence shown here is derived from an EMBL/GenBank/DDBJ whole genome shotgun (WGS) entry which is preliminary data.</text>
</comment>
<reference evidence="1 2" key="1">
    <citation type="submission" date="2019-04" db="EMBL/GenBank/DDBJ databases">
        <title>Chromosome genome assembly for Takifugu flavidus.</title>
        <authorList>
            <person name="Xiao S."/>
        </authorList>
    </citation>
    <scope>NUCLEOTIDE SEQUENCE [LARGE SCALE GENOMIC DNA]</scope>
    <source>
        <strain evidence="1">HTHZ2018</strain>
        <tissue evidence="1">Muscle</tissue>
    </source>
</reference>
<evidence type="ECO:0000313" key="1">
    <source>
        <dbReference type="EMBL" id="TWW66988.1"/>
    </source>
</evidence>
<accession>A0A5C6NJR0</accession>
<dbReference type="EMBL" id="RHFK02000012">
    <property type="protein sequence ID" value="TWW66988.1"/>
    <property type="molecule type" value="Genomic_DNA"/>
</dbReference>
<dbReference type="Proteomes" id="UP000324091">
    <property type="component" value="Chromosome 2"/>
</dbReference>
<organism evidence="1 2">
    <name type="scientific">Takifugu flavidus</name>
    <name type="common">sansaifugu</name>
    <dbReference type="NCBI Taxonomy" id="433684"/>
    <lineage>
        <taxon>Eukaryota</taxon>
        <taxon>Metazoa</taxon>
        <taxon>Chordata</taxon>
        <taxon>Craniata</taxon>
        <taxon>Vertebrata</taxon>
        <taxon>Euteleostomi</taxon>
        <taxon>Actinopterygii</taxon>
        <taxon>Neopterygii</taxon>
        <taxon>Teleostei</taxon>
        <taxon>Neoteleostei</taxon>
        <taxon>Acanthomorphata</taxon>
        <taxon>Eupercaria</taxon>
        <taxon>Tetraodontiformes</taxon>
        <taxon>Tetradontoidea</taxon>
        <taxon>Tetraodontidae</taxon>
        <taxon>Takifugu</taxon>
    </lineage>
</organism>
<dbReference type="AlphaFoldDB" id="A0A5C6NJR0"/>
<gene>
    <name evidence="1" type="ORF">D4764_02G0000290</name>
</gene>
<proteinExistence type="predicted"/>
<evidence type="ECO:0000313" key="2">
    <source>
        <dbReference type="Proteomes" id="UP000324091"/>
    </source>
</evidence>
<protein>
    <submittedName>
        <fullName evidence="1">Uncharacterized protein</fullName>
    </submittedName>
</protein>
<name>A0A5C6NJR0_9TELE</name>
<sequence length="148" mass="16381">MSLMIRYWNKVQWSSEDALREKVVPFLRAHGDEVALLYLLCALFGISSVARSSDQVQCRLGLYLYEEYRGLSGNRLTKAAALPFLTAATPDQDTARQGLLATNHKARRLISATGATQLASTELLTSPLKEVTSSSNFYQLGIPTRITN</sequence>
<keyword evidence="2" id="KW-1185">Reference proteome</keyword>